<dbReference type="Gene3D" id="3.40.50.720">
    <property type="entry name" value="NAD(P)-binding Rossmann-like Domain"/>
    <property type="match status" value="1"/>
</dbReference>
<dbReference type="AlphaFoldDB" id="J1GS24"/>
<dbReference type="Gene3D" id="3.90.180.10">
    <property type="entry name" value="Medium-chain alcohol dehydrogenases, catalytic domain"/>
    <property type="match status" value="1"/>
</dbReference>
<accession>J1GS24</accession>
<dbReference type="eggNOG" id="COG0604">
    <property type="taxonomic scope" value="Bacteria"/>
</dbReference>
<dbReference type="SUPFAM" id="SSF51735">
    <property type="entry name" value="NAD(P)-binding Rossmann-fold domains"/>
    <property type="match status" value="1"/>
</dbReference>
<dbReference type="InterPro" id="IPR050700">
    <property type="entry name" value="YIM1/Zinc_Alcohol_DH_Fams"/>
</dbReference>
<protein>
    <submittedName>
        <fullName evidence="1">Zinc-binding dehydrogenase</fullName>
    </submittedName>
</protein>
<dbReference type="Proteomes" id="UP000002941">
    <property type="component" value="Unassembled WGS sequence"/>
</dbReference>
<dbReference type="InterPro" id="IPR036291">
    <property type="entry name" value="NAD(P)-bd_dom_sf"/>
</dbReference>
<comment type="caution">
    <text evidence="1">The sequence shown here is derived from an EMBL/GenBank/DDBJ whole genome shotgun (WGS) entry which is preliminary data.</text>
</comment>
<dbReference type="Pfam" id="PF13602">
    <property type="entry name" value="ADH_zinc_N_2"/>
    <property type="match status" value="1"/>
</dbReference>
<gene>
    <name evidence="1" type="ORF">HMPREF1318_1231</name>
</gene>
<evidence type="ECO:0000313" key="2">
    <source>
        <dbReference type="Proteomes" id="UP000002941"/>
    </source>
</evidence>
<sequence length="206" mass="20966">MVSIDDVVRKPESLSFETASSLGVAAQSASGALRQLGLNGSDVIVISAAAGGVGSLAVQLAVHQGATVIGIAGKHNADYLRSLGAIPVVHGEGVKSRILEAAPEPVTKFLDCYGGEYVKLGFSLGLSGKAIGTLVPSPGAIIRGAQFTGSRHARPGDLQEVAGLVADGAIKVAIARAYPFDVESVRDAYAELNKGHVRGKLVVALS</sequence>
<dbReference type="PATRIC" id="fig|1125718.3.peg.2886"/>
<dbReference type="EMBL" id="AKFT01000226">
    <property type="protein sequence ID" value="EJF35683.1"/>
    <property type="molecule type" value="Genomic_DNA"/>
</dbReference>
<organism evidence="1 2">
    <name type="scientific">Actinomyces massiliensis F0489</name>
    <dbReference type="NCBI Taxonomy" id="1125718"/>
    <lineage>
        <taxon>Bacteria</taxon>
        <taxon>Bacillati</taxon>
        <taxon>Actinomycetota</taxon>
        <taxon>Actinomycetes</taxon>
        <taxon>Actinomycetales</taxon>
        <taxon>Actinomycetaceae</taxon>
        <taxon>Actinomyces</taxon>
    </lineage>
</organism>
<keyword evidence="2" id="KW-1185">Reference proteome</keyword>
<dbReference type="PANTHER" id="PTHR11695">
    <property type="entry name" value="ALCOHOL DEHYDROGENASE RELATED"/>
    <property type="match status" value="1"/>
</dbReference>
<name>J1GS24_9ACTO</name>
<proteinExistence type="predicted"/>
<evidence type="ECO:0000313" key="1">
    <source>
        <dbReference type="EMBL" id="EJF35683.1"/>
    </source>
</evidence>
<dbReference type="PANTHER" id="PTHR11695:SF294">
    <property type="entry name" value="RETICULON-4-INTERACTING PROTEIN 1, MITOCHONDRIAL"/>
    <property type="match status" value="1"/>
</dbReference>
<reference evidence="1 2" key="1">
    <citation type="submission" date="2012-05" db="EMBL/GenBank/DDBJ databases">
        <authorList>
            <person name="Harkins D.M."/>
            <person name="Madupu R."/>
            <person name="Durkin A.S."/>
            <person name="Torralba M."/>
            <person name="Methe B."/>
            <person name="Sutton G.G."/>
            <person name="Nelson K.E."/>
        </authorList>
    </citation>
    <scope>NUCLEOTIDE SEQUENCE [LARGE SCALE GENOMIC DNA]</scope>
    <source>
        <strain evidence="1 2">F0489</strain>
    </source>
</reference>